<keyword evidence="2" id="KW-1185">Reference proteome</keyword>
<dbReference type="AlphaFoldDB" id="A0A559J1N4"/>
<dbReference type="GO" id="GO:0016301">
    <property type="term" value="F:kinase activity"/>
    <property type="evidence" value="ECO:0007669"/>
    <property type="project" value="UniProtKB-KW"/>
</dbReference>
<dbReference type="OrthoDB" id="4516319at2"/>
<keyword evidence="1" id="KW-0808">Transferase</keyword>
<accession>A0A559J1N4</accession>
<dbReference type="EMBL" id="VNJK01000001">
    <property type="protein sequence ID" value="TVX93795.1"/>
    <property type="molecule type" value="Genomic_DNA"/>
</dbReference>
<dbReference type="InterPro" id="IPR011009">
    <property type="entry name" value="Kinase-like_dom_sf"/>
</dbReference>
<organism evidence="1 2">
    <name type="scientific">Paenibacillus agilis</name>
    <dbReference type="NCBI Taxonomy" id="3020863"/>
    <lineage>
        <taxon>Bacteria</taxon>
        <taxon>Bacillati</taxon>
        <taxon>Bacillota</taxon>
        <taxon>Bacilli</taxon>
        <taxon>Bacillales</taxon>
        <taxon>Paenibacillaceae</taxon>
        <taxon>Paenibacillus</taxon>
    </lineage>
</organism>
<dbReference type="RefSeq" id="WP_144990627.1">
    <property type="nucleotide sequence ID" value="NZ_VNJK01000001.1"/>
</dbReference>
<protein>
    <submittedName>
        <fullName evidence="1">Protein kinase family protein</fullName>
    </submittedName>
</protein>
<name>A0A559J1N4_9BACL</name>
<keyword evidence="1" id="KW-0418">Kinase</keyword>
<dbReference type="SUPFAM" id="SSF56112">
    <property type="entry name" value="Protein kinase-like (PK-like)"/>
    <property type="match status" value="1"/>
</dbReference>
<comment type="caution">
    <text evidence="1">The sequence shown here is derived from an EMBL/GenBank/DDBJ whole genome shotgun (WGS) entry which is preliminary data.</text>
</comment>
<gene>
    <name evidence="1" type="ORF">FPZ44_12460</name>
</gene>
<proteinExistence type="predicted"/>
<dbReference type="Proteomes" id="UP000318102">
    <property type="component" value="Unassembled WGS sequence"/>
</dbReference>
<reference evidence="1 2" key="1">
    <citation type="submission" date="2019-07" db="EMBL/GenBank/DDBJ databases">
        <authorList>
            <person name="Kim J."/>
        </authorList>
    </citation>
    <scope>NUCLEOTIDE SEQUENCE [LARGE SCALE GENOMIC DNA]</scope>
    <source>
        <strain evidence="1 2">N4</strain>
    </source>
</reference>
<dbReference type="Gene3D" id="1.10.510.10">
    <property type="entry name" value="Transferase(Phosphotransferase) domain 1"/>
    <property type="match status" value="1"/>
</dbReference>
<evidence type="ECO:0000313" key="1">
    <source>
        <dbReference type="EMBL" id="TVX93795.1"/>
    </source>
</evidence>
<evidence type="ECO:0000313" key="2">
    <source>
        <dbReference type="Proteomes" id="UP000318102"/>
    </source>
</evidence>
<sequence length="368" mass="41888">MKLSSEELYLPHDIRLSRYDAVTSSLTLLSDEQLRNRVEEAAILNTGIGGTTALLQINEIPVFVKKVRLTELERSAENVMSTRNMFDLPPYCHYGIGSPGSGAWREVAAHTMATNWVLERQCENFPLLYHWRVLKSPEWREPISDELSDVPQLVEFWGSTKIGERIESLKEAEYDVVLFCEYIPYNLHNWLNEQFAIGERAASTALALVDSELRSAVSFMNKNGLLHFDAHFKNILTDGHRLYISDFGLATSSHFELTVAELTFIELNKNHDGYYVVTWLVNWLAAALAGKFDRAERIEFIRRCAEGKEALELMDSAAEIILRYAPIAVLINDFYTNLMSNNRNATFPLEKIEQVCMEAGLQGVLGER</sequence>